<dbReference type="STRING" id="7266.A0A3B0JV49"/>
<dbReference type="Proteomes" id="UP000268350">
    <property type="component" value="Unassembled WGS sequence"/>
</dbReference>
<dbReference type="GO" id="GO:0003677">
    <property type="term" value="F:DNA binding"/>
    <property type="evidence" value="ECO:0007669"/>
    <property type="project" value="UniProtKB-KW"/>
</dbReference>
<protein>
    <submittedName>
        <fullName evidence="9">Blast:Protein cycle</fullName>
    </submittedName>
</protein>
<evidence type="ECO:0000256" key="2">
    <source>
        <dbReference type="ARBA" id="ARBA00023015"/>
    </source>
</evidence>
<dbReference type="PANTHER" id="PTHR23042">
    <property type="entry name" value="CIRCADIAN PROTEIN CLOCK/ARNT/BMAL/PAS"/>
    <property type="match status" value="1"/>
</dbReference>
<dbReference type="CDD" id="cd19726">
    <property type="entry name" value="bHLH-PAS_cycle_like"/>
    <property type="match status" value="1"/>
</dbReference>
<dbReference type="GO" id="GO:0003700">
    <property type="term" value="F:DNA-binding transcription factor activity"/>
    <property type="evidence" value="ECO:0007669"/>
    <property type="project" value="InterPro"/>
</dbReference>
<dbReference type="GO" id="GO:0005634">
    <property type="term" value="C:nucleus"/>
    <property type="evidence" value="ECO:0007669"/>
    <property type="project" value="InterPro"/>
</dbReference>
<feature type="compositionally biased region" description="Acidic residues" evidence="6">
    <location>
        <begin position="43"/>
        <end position="54"/>
    </location>
</feature>
<evidence type="ECO:0000256" key="4">
    <source>
        <dbReference type="ARBA" id="ARBA00023163"/>
    </source>
</evidence>
<dbReference type="InterPro" id="IPR001067">
    <property type="entry name" value="Nuc_translocat"/>
</dbReference>
<dbReference type="SUPFAM" id="SSF47459">
    <property type="entry name" value="HLH, helix-loop-helix DNA-binding domain"/>
    <property type="match status" value="1"/>
</dbReference>
<feature type="region of interest" description="Disordered" evidence="6">
    <location>
        <begin position="255"/>
        <end position="274"/>
    </location>
</feature>
<dbReference type="OrthoDB" id="71302at2759"/>
<evidence type="ECO:0000313" key="9">
    <source>
        <dbReference type="EMBL" id="SPP77246.1"/>
    </source>
</evidence>
<feature type="compositionally biased region" description="Basic and acidic residues" evidence="6">
    <location>
        <begin position="55"/>
        <end position="76"/>
    </location>
</feature>
<proteinExistence type="predicted"/>
<keyword evidence="4" id="KW-0804">Transcription</keyword>
<dbReference type="SUPFAM" id="SSF55785">
    <property type="entry name" value="PYP-like sensor domain (PAS domain)"/>
    <property type="match status" value="2"/>
</dbReference>
<keyword evidence="1" id="KW-0677">Repeat</keyword>
<dbReference type="InterPro" id="IPR000014">
    <property type="entry name" value="PAS"/>
</dbReference>
<dbReference type="InterPro" id="IPR050933">
    <property type="entry name" value="Circadian_TF"/>
</dbReference>
<dbReference type="PROSITE" id="PS50112">
    <property type="entry name" value="PAS"/>
    <property type="match status" value="2"/>
</dbReference>
<reference evidence="10" key="1">
    <citation type="submission" date="2018-01" db="EMBL/GenBank/DDBJ databases">
        <authorList>
            <person name="Alioto T."/>
            <person name="Alioto T."/>
        </authorList>
    </citation>
    <scope>NUCLEOTIDE SEQUENCE [LARGE SCALE GENOMIC DNA]</scope>
</reference>
<evidence type="ECO:0000313" key="10">
    <source>
        <dbReference type="Proteomes" id="UP000268350"/>
    </source>
</evidence>
<dbReference type="PRINTS" id="PR00785">
    <property type="entry name" value="NCTRNSLOCATR"/>
</dbReference>
<feature type="region of interest" description="Disordered" evidence="6">
    <location>
        <begin position="38"/>
        <end position="78"/>
    </location>
</feature>
<dbReference type="OMA" id="MEVQEFC"/>
<dbReference type="EMBL" id="OUUW01000002">
    <property type="protein sequence ID" value="SPP77246.1"/>
    <property type="molecule type" value="Genomic_DNA"/>
</dbReference>
<dbReference type="Gene3D" id="4.10.280.10">
    <property type="entry name" value="Helix-loop-helix DNA-binding domain"/>
    <property type="match status" value="1"/>
</dbReference>
<evidence type="ECO:0000256" key="1">
    <source>
        <dbReference type="ARBA" id="ARBA00022737"/>
    </source>
</evidence>
<dbReference type="Pfam" id="PF00010">
    <property type="entry name" value="HLH"/>
    <property type="match status" value="1"/>
</dbReference>
<dbReference type="SMART" id="SM00091">
    <property type="entry name" value="PAS"/>
    <property type="match status" value="2"/>
</dbReference>
<dbReference type="InterPro" id="IPR036638">
    <property type="entry name" value="HLH_DNA-bd_sf"/>
</dbReference>
<evidence type="ECO:0000256" key="5">
    <source>
        <dbReference type="ARBA" id="ARBA00023242"/>
    </source>
</evidence>
<evidence type="ECO:0000256" key="6">
    <source>
        <dbReference type="SAM" id="MobiDB-lite"/>
    </source>
</evidence>
<dbReference type="CDD" id="cd00130">
    <property type="entry name" value="PAS"/>
    <property type="match status" value="2"/>
</dbReference>
<accession>A0A3B0JV49</accession>
<keyword evidence="2" id="KW-0805">Transcription regulation</keyword>
<feature type="domain" description="PAS" evidence="7">
    <location>
        <begin position="350"/>
        <end position="401"/>
    </location>
</feature>
<name>A0A3B0JV49_DROGU</name>
<dbReference type="PROSITE" id="PS50888">
    <property type="entry name" value="BHLH"/>
    <property type="match status" value="1"/>
</dbReference>
<dbReference type="Pfam" id="PF13426">
    <property type="entry name" value="PAS_9"/>
    <property type="match status" value="1"/>
</dbReference>
<gene>
    <name evidence="9" type="ORF">DGUA_6G007903</name>
</gene>
<evidence type="ECO:0000259" key="7">
    <source>
        <dbReference type="PROSITE" id="PS50112"/>
    </source>
</evidence>
<dbReference type="GO" id="GO:0005737">
    <property type="term" value="C:cytoplasm"/>
    <property type="evidence" value="ECO:0007669"/>
    <property type="project" value="InterPro"/>
</dbReference>
<dbReference type="GO" id="GO:0046983">
    <property type="term" value="F:protein dimerization activity"/>
    <property type="evidence" value="ECO:0007669"/>
    <property type="project" value="InterPro"/>
</dbReference>
<keyword evidence="5" id="KW-0539">Nucleus</keyword>
<feature type="domain" description="PAS" evidence="7">
    <location>
        <begin position="139"/>
        <end position="203"/>
    </location>
</feature>
<dbReference type="SMART" id="SM00353">
    <property type="entry name" value="HLH"/>
    <property type="match status" value="1"/>
</dbReference>
<evidence type="ECO:0000259" key="8">
    <source>
        <dbReference type="PROSITE" id="PS50888"/>
    </source>
</evidence>
<dbReference type="GO" id="GO:0045944">
    <property type="term" value="P:positive regulation of transcription by RNA polymerase II"/>
    <property type="evidence" value="ECO:0007669"/>
    <property type="project" value="UniProtKB-ARBA"/>
</dbReference>
<dbReference type="FunFam" id="3.30.450.20:FF:000090">
    <property type="entry name" value="Uncharacterized protein, isoform B"/>
    <property type="match status" value="1"/>
</dbReference>
<keyword evidence="3" id="KW-0238">DNA-binding</keyword>
<dbReference type="GO" id="GO:0005667">
    <property type="term" value="C:transcription regulator complex"/>
    <property type="evidence" value="ECO:0007669"/>
    <property type="project" value="InterPro"/>
</dbReference>
<dbReference type="AlphaFoldDB" id="A0A3B0JV49"/>
<dbReference type="InterPro" id="IPR035965">
    <property type="entry name" value="PAS-like_dom_sf"/>
</dbReference>
<feature type="domain" description="BHLH" evidence="8">
    <location>
        <begin position="65"/>
        <end position="118"/>
    </location>
</feature>
<sequence length="447" mass="51593">MERGIEWVKYVLTSVYFENEKVYYGIFLRVSHTATMEMQEPSENQEELEDDFDEEKSANRTSDENRKQNHSEIEKRRRDKMNTYINELSSMIPMCYAMQRKLDKLTVLRMAVQHLRGIRGSGSLHPYVGADFRPNFMSDQELKMIILQASEGFLFVVGCDRGRILYVSDSVSSVLDCTQADLLGQSWFDVLHPKDIGKVKEQLSSLEQCPRERLIDAKTMLPVKTDVPQSLCRLCPGARRSFFCRMKLRAANNQIKEESDTSSSSRSSTKRKSKLSIDHKYRVIQCTGYLKSWTPIKDEEQDGDSDDQTTNLSCLVAIGRIPPNVLNSSVPTSLETHPNIRHVLFISRHSAEGKFLFIDQRATLVIGFLPQEILGTSFYEYFHNEDIAALVESHKIVMQVPEKLTTQVYRFRCKDNGYVQLQSEWRAFKNPWTNEIDYIIAKNSVFL</sequence>
<dbReference type="InterPro" id="IPR011598">
    <property type="entry name" value="bHLH_dom"/>
</dbReference>
<dbReference type="Pfam" id="PF14598">
    <property type="entry name" value="PAS_11"/>
    <property type="match status" value="1"/>
</dbReference>
<dbReference type="Gene3D" id="3.30.450.20">
    <property type="entry name" value="PAS domain"/>
    <property type="match status" value="2"/>
</dbReference>
<organism evidence="9 10">
    <name type="scientific">Drosophila guanche</name>
    <name type="common">Fruit fly</name>
    <dbReference type="NCBI Taxonomy" id="7266"/>
    <lineage>
        <taxon>Eukaryota</taxon>
        <taxon>Metazoa</taxon>
        <taxon>Ecdysozoa</taxon>
        <taxon>Arthropoda</taxon>
        <taxon>Hexapoda</taxon>
        <taxon>Insecta</taxon>
        <taxon>Pterygota</taxon>
        <taxon>Neoptera</taxon>
        <taxon>Endopterygota</taxon>
        <taxon>Diptera</taxon>
        <taxon>Brachycera</taxon>
        <taxon>Muscomorpha</taxon>
        <taxon>Ephydroidea</taxon>
        <taxon>Drosophilidae</taxon>
        <taxon>Drosophila</taxon>
        <taxon>Sophophora</taxon>
    </lineage>
</organism>
<keyword evidence="10" id="KW-1185">Reference proteome</keyword>
<evidence type="ECO:0000256" key="3">
    <source>
        <dbReference type="ARBA" id="ARBA00023125"/>
    </source>
</evidence>